<evidence type="ECO:0000313" key="8">
    <source>
        <dbReference type="EMBL" id="GAA5151560.1"/>
    </source>
</evidence>
<dbReference type="EMBL" id="BAABKG010000003">
    <property type="protein sequence ID" value="GAA5151560.1"/>
    <property type="molecule type" value="Genomic_DNA"/>
</dbReference>
<dbReference type="Proteomes" id="UP001500221">
    <property type="component" value="Unassembled WGS sequence"/>
</dbReference>
<feature type="domain" description="RNA polymerase sigma-70 region 2" evidence="6">
    <location>
        <begin position="14"/>
        <end position="79"/>
    </location>
</feature>
<keyword evidence="3" id="KW-0731">Sigma factor</keyword>
<reference evidence="9" key="1">
    <citation type="journal article" date="2019" name="Int. J. Syst. Evol. Microbiol.">
        <title>The Global Catalogue of Microorganisms (GCM) 10K type strain sequencing project: providing services to taxonomists for standard genome sequencing and annotation.</title>
        <authorList>
            <consortium name="The Broad Institute Genomics Platform"/>
            <consortium name="The Broad Institute Genome Sequencing Center for Infectious Disease"/>
            <person name="Wu L."/>
            <person name="Ma J."/>
        </authorList>
    </citation>
    <scope>NUCLEOTIDE SEQUENCE [LARGE SCALE GENOMIC DNA]</scope>
    <source>
        <strain evidence="9">JCM 18459</strain>
    </source>
</reference>
<dbReference type="Pfam" id="PF04542">
    <property type="entry name" value="Sigma70_r2"/>
    <property type="match status" value="1"/>
</dbReference>
<keyword evidence="5" id="KW-0804">Transcription</keyword>
<comment type="caution">
    <text evidence="8">The sequence shown here is derived from an EMBL/GenBank/DDBJ whole genome shotgun (WGS) entry which is preliminary data.</text>
</comment>
<dbReference type="RefSeq" id="WP_345460211.1">
    <property type="nucleotide sequence ID" value="NZ_BAABKG010000003.1"/>
</dbReference>
<dbReference type="Pfam" id="PF08281">
    <property type="entry name" value="Sigma70_r4_2"/>
    <property type="match status" value="1"/>
</dbReference>
<dbReference type="SUPFAM" id="SSF88946">
    <property type="entry name" value="Sigma2 domain of RNA polymerase sigma factors"/>
    <property type="match status" value="1"/>
</dbReference>
<organism evidence="8 9">
    <name type="scientific">Nocardioides marinquilinus</name>
    <dbReference type="NCBI Taxonomy" id="1210400"/>
    <lineage>
        <taxon>Bacteria</taxon>
        <taxon>Bacillati</taxon>
        <taxon>Actinomycetota</taxon>
        <taxon>Actinomycetes</taxon>
        <taxon>Propionibacteriales</taxon>
        <taxon>Nocardioidaceae</taxon>
        <taxon>Nocardioides</taxon>
    </lineage>
</organism>
<evidence type="ECO:0000313" key="9">
    <source>
        <dbReference type="Proteomes" id="UP001500221"/>
    </source>
</evidence>
<evidence type="ECO:0000259" key="7">
    <source>
        <dbReference type="Pfam" id="PF08281"/>
    </source>
</evidence>
<dbReference type="Gene3D" id="1.10.1740.10">
    <property type="match status" value="1"/>
</dbReference>
<accession>A0ABP9PTB6</accession>
<dbReference type="InterPro" id="IPR036388">
    <property type="entry name" value="WH-like_DNA-bd_sf"/>
</dbReference>
<evidence type="ECO:0000256" key="2">
    <source>
        <dbReference type="ARBA" id="ARBA00023015"/>
    </source>
</evidence>
<protein>
    <submittedName>
        <fullName evidence="8">SigE family RNA polymerase sigma factor</fullName>
    </submittedName>
</protein>
<keyword evidence="2" id="KW-0805">Transcription regulation</keyword>
<dbReference type="NCBIfam" id="TIGR02983">
    <property type="entry name" value="SigE-fam_strep"/>
    <property type="match status" value="1"/>
</dbReference>
<gene>
    <name evidence="8" type="ORF">GCM10023340_30570</name>
</gene>
<dbReference type="CDD" id="cd06171">
    <property type="entry name" value="Sigma70_r4"/>
    <property type="match status" value="1"/>
</dbReference>
<keyword evidence="9" id="KW-1185">Reference proteome</keyword>
<dbReference type="InterPro" id="IPR013249">
    <property type="entry name" value="RNA_pol_sigma70_r4_t2"/>
</dbReference>
<dbReference type="NCBIfam" id="TIGR02937">
    <property type="entry name" value="sigma70-ECF"/>
    <property type="match status" value="1"/>
</dbReference>
<dbReference type="PANTHER" id="PTHR43133">
    <property type="entry name" value="RNA POLYMERASE ECF-TYPE SIGMA FACTO"/>
    <property type="match status" value="1"/>
</dbReference>
<keyword evidence="4" id="KW-0238">DNA-binding</keyword>
<evidence type="ECO:0000256" key="1">
    <source>
        <dbReference type="ARBA" id="ARBA00010641"/>
    </source>
</evidence>
<dbReference type="SUPFAM" id="SSF88659">
    <property type="entry name" value="Sigma3 and sigma4 domains of RNA polymerase sigma factors"/>
    <property type="match status" value="1"/>
</dbReference>
<comment type="similarity">
    <text evidence="1">Belongs to the sigma-70 factor family. ECF subfamily.</text>
</comment>
<feature type="domain" description="RNA polymerase sigma factor 70 region 4 type 2" evidence="7">
    <location>
        <begin position="105"/>
        <end position="157"/>
    </location>
</feature>
<dbReference type="InterPro" id="IPR039425">
    <property type="entry name" value="RNA_pol_sigma-70-like"/>
</dbReference>
<dbReference type="PANTHER" id="PTHR43133:SF50">
    <property type="entry name" value="ECF RNA POLYMERASE SIGMA FACTOR SIGM"/>
    <property type="match status" value="1"/>
</dbReference>
<evidence type="ECO:0000256" key="3">
    <source>
        <dbReference type="ARBA" id="ARBA00023082"/>
    </source>
</evidence>
<name>A0ABP9PTB6_9ACTN</name>
<proteinExistence type="inferred from homology"/>
<dbReference type="InterPro" id="IPR013325">
    <property type="entry name" value="RNA_pol_sigma_r2"/>
</dbReference>
<evidence type="ECO:0000256" key="4">
    <source>
        <dbReference type="ARBA" id="ARBA00023125"/>
    </source>
</evidence>
<dbReference type="InterPro" id="IPR007627">
    <property type="entry name" value="RNA_pol_sigma70_r2"/>
</dbReference>
<dbReference type="InterPro" id="IPR013324">
    <property type="entry name" value="RNA_pol_sigma_r3/r4-like"/>
</dbReference>
<dbReference type="Gene3D" id="1.10.10.10">
    <property type="entry name" value="Winged helix-like DNA-binding domain superfamily/Winged helix DNA-binding domain"/>
    <property type="match status" value="1"/>
</dbReference>
<sequence>MRADQRADFEQFAAAHTRRLRRAAYLLCGDWQRAEDAAQDALVKLYVAWPRVQRRDRAVAYAHRVVTNAVIDQSRRPWRREQATETLPERPADVVDPVGGAERRLAVLAALEQLPPRRRACVVLRFFSDLSVAETAAALGINDGTVKSQTARALDQLRDSLAETGLDLAMEDHR</sequence>
<evidence type="ECO:0000259" key="6">
    <source>
        <dbReference type="Pfam" id="PF04542"/>
    </source>
</evidence>
<dbReference type="InterPro" id="IPR014284">
    <property type="entry name" value="RNA_pol_sigma-70_dom"/>
</dbReference>
<evidence type="ECO:0000256" key="5">
    <source>
        <dbReference type="ARBA" id="ARBA00023163"/>
    </source>
</evidence>
<dbReference type="InterPro" id="IPR014325">
    <property type="entry name" value="RNA_pol_sigma-E_actinobac"/>
</dbReference>